<evidence type="ECO:0000313" key="5">
    <source>
        <dbReference type="Proteomes" id="UP000324800"/>
    </source>
</evidence>
<dbReference type="AlphaFoldDB" id="A0A5J4V7G5"/>
<dbReference type="InterPro" id="IPR050164">
    <property type="entry name" value="Peptidase_C19"/>
</dbReference>
<dbReference type="InterPro" id="IPR038765">
    <property type="entry name" value="Papain-like_cys_pep_sf"/>
</dbReference>
<feature type="compositionally biased region" description="Acidic residues" evidence="2">
    <location>
        <begin position="463"/>
        <end position="472"/>
    </location>
</feature>
<sequence>MHRQFRDSVLSWDGIFWGEQKKPQTTTDIQPSIRLQRPAINPNGQRVVLPEEKLEKDQIQRAKADAVQDANARNANQGTFEELKKLFVVLQNGLNKSGLSGQDNQVPTLTGFLDKYRDFAGMQIDEDEQQDVNLFLINLFDNLEVHLDCLEMHNFIRRYFRCFLSEQQICANGHLQNNAQRQKVIPIRLSGASNLYSSLGSLVRGEYAQGSACSECKEKRLGNNPLIKRTLLQTLPNTIIFNIARVQYSVEEQRAVKDKSLFTFPFGLNQKNRKEQRGLETDNEEDLLDDILDLTPFTREAVLKNEAAVNSNEERYKLIQNNINEYKPNERNESDIRSYPVKSASYDNMGRGEQYYKFRLVGVVVHSGEARGGHYYSYIRERNPPYRWIKYDDEKTYYVMFKNEQNEQEKDKKKEKVKEKEKEKQKQRVDKNIILVDNESESEEDETLINNMNQLNDQNESQSDYEESDVQAEDQIGSDHSSQQDQDIQGFIPIFSSQYSMMEEECFGGSRPSDQLDEDLKAQLMTQTIGRNMMGDMLKRDRTACLLIYERINPIDDWAYELVLIASRLDY</sequence>
<proteinExistence type="predicted"/>
<dbReference type="PANTHER" id="PTHR24006">
    <property type="entry name" value="UBIQUITIN CARBOXYL-TERMINAL HYDROLASE"/>
    <property type="match status" value="1"/>
</dbReference>
<dbReference type="GO" id="GO:0005634">
    <property type="term" value="C:nucleus"/>
    <property type="evidence" value="ECO:0007669"/>
    <property type="project" value="TreeGrafter"/>
</dbReference>
<comment type="caution">
    <text evidence="4">The sequence shown here is derived from an EMBL/GenBank/DDBJ whole genome shotgun (WGS) entry which is preliminary data.</text>
</comment>
<feature type="region of interest" description="Disordered" evidence="2">
    <location>
        <begin position="458"/>
        <end position="485"/>
    </location>
</feature>
<dbReference type="Proteomes" id="UP000324800">
    <property type="component" value="Unassembled WGS sequence"/>
</dbReference>
<dbReference type="OrthoDB" id="289038at2759"/>
<dbReference type="GO" id="GO:0005829">
    <property type="term" value="C:cytosol"/>
    <property type="evidence" value="ECO:0007669"/>
    <property type="project" value="TreeGrafter"/>
</dbReference>
<dbReference type="SUPFAM" id="SSF54001">
    <property type="entry name" value="Cysteine proteinases"/>
    <property type="match status" value="1"/>
</dbReference>
<organism evidence="4 5">
    <name type="scientific">Streblomastix strix</name>
    <dbReference type="NCBI Taxonomy" id="222440"/>
    <lineage>
        <taxon>Eukaryota</taxon>
        <taxon>Metamonada</taxon>
        <taxon>Preaxostyla</taxon>
        <taxon>Oxymonadida</taxon>
        <taxon>Streblomastigidae</taxon>
        <taxon>Streblomastix</taxon>
    </lineage>
</organism>
<evidence type="ECO:0000313" key="4">
    <source>
        <dbReference type="EMBL" id="KAA6378372.1"/>
    </source>
</evidence>
<dbReference type="InterPro" id="IPR028889">
    <property type="entry name" value="USP"/>
</dbReference>
<keyword evidence="1" id="KW-0175">Coiled coil</keyword>
<reference evidence="4 5" key="1">
    <citation type="submission" date="2019-03" db="EMBL/GenBank/DDBJ databases">
        <title>Single cell metagenomics reveals metabolic interactions within the superorganism composed of flagellate Streblomastix strix and complex community of Bacteroidetes bacteria on its surface.</title>
        <authorList>
            <person name="Treitli S.C."/>
            <person name="Kolisko M."/>
            <person name="Husnik F."/>
            <person name="Keeling P."/>
            <person name="Hampl V."/>
        </authorList>
    </citation>
    <scope>NUCLEOTIDE SEQUENCE [LARGE SCALE GENOMIC DNA]</scope>
    <source>
        <strain evidence="4">ST1C</strain>
    </source>
</reference>
<feature type="domain" description="USP" evidence="3">
    <location>
        <begin position="1"/>
        <end position="421"/>
    </location>
</feature>
<accession>A0A5J4V7G5</accession>
<feature type="coiled-coil region" evidence="1">
    <location>
        <begin position="402"/>
        <end position="458"/>
    </location>
</feature>
<gene>
    <name evidence="4" type="ORF">EZS28_026101</name>
</gene>
<dbReference type="PROSITE" id="PS00973">
    <property type="entry name" value="USP_2"/>
    <property type="match status" value="1"/>
</dbReference>
<dbReference type="InterPro" id="IPR018200">
    <property type="entry name" value="USP_CS"/>
</dbReference>
<evidence type="ECO:0000256" key="1">
    <source>
        <dbReference type="SAM" id="Coils"/>
    </source>
</evidence>
<feature type="compositionally biased region" description="Low complexity" evidence="2">
    <location>
        <begin position="474"/>
        <end position="485"/>
    </location>
</feature>
<name>A0A5J4V7G5_9EUKA</name>
<dbReference type="Pfam" id="PF00443">
    <property type="entry name" value="UCH"/>
    <property type="match status" value="1"/>
</dbReference>
<dbReference type="PROSITE" id="PS50235">
    <property type="entry name" value="USP_3"/>
    <property type="match status" value="1"/>
</dbReference>
<dbReference type="EMBL" id="SNRW01009191">
    <property type="protein sequence ID" value="KAA6378372.1"/>
    <property type="molecule type" value="Genomic_DNA"/>
</dbReference>
<dbReference type="GO" id="GO:0016579">
    <property type="term" value="P:protein deubiquitination"/>
    <property type="evidence" value="ECO:0007669"/>
    <property type="project" value="InterPro"/>
</dbReference>
<dbReference type="GO" id="GO:0004843">
    <property type="term" value="F:cysteine-type deubiquitinase activity"/>
    <property type="evidence" value="ECO:0007669"/>
    <property type="project" value="InterPro"/>
</dbReference>
<dbReference type="Gene3D" id="3.90.70.10">
    <property type="entry name" value="Cysteine proteinases"/>
    <property type="match status" value="1"/>
</dbReference>
<dbReference type="PANTHER" id="PTHR24006:SF827">
    <property type="entry name" value="UBIQUITIN CARBOXYL-TERMINAL HYDROLASE 34"/>
    <property type="match status" value="1"/>
</dbReference>
<dbReference type="InterPro" id="IPR001394">
    <property type="entry name" value="Peptidase_C19_UCH"/>
</dbReference>
<evidence type="ECO:0000259" key="3">
    <source>
        <dbReference type="PROSITE" id="PS50235"/>
    </source>
</evidence>
<evidence type="ECO:0000256" key="2">
    <source>
        <dbReference type="SAM" id="MobiDB-lite"/>
    </source>
</evidence>
<protein>
    <recommendedName>
        <fullName evidence="3">USP domain-containing protein</fullName>
    </recommendedName>
</protein>